<dbReference type="Proteomes" id="UP000565579">
    <property type="component" value="Unassembled WGS sequence"/>
</dbReference>
<dbReference type="PROSITE" id="PS50263">
    <property type="entry name" value="CN_HYDROLASE"/>
    <property type="match status" value="1"/>
</dbReference>
<dbReference type="InterPro" id="IPR050345">
    <property type="entry name" value="Aliph_Amidase/BUP"/>
</dbReference>
<dbReference type="InterPro" id="IPR036526">
    <property type="entry name" value="C-N_Hydrolase_sf"/>
</dbReference>
<reference evidence="3 4" key="1">
    <citation type="submission" date="2020-08" db="EMBL/GenBank/DDBJ databases">
        <title>Sequencing the genomes of 1000 actinobacteria strains.</title>
        <authorList>
            <person name="Klenk H.-P."/>
        </authorList>
    </citation>
    <scope>NUCLEOTIDE SEQUENCE [LARGE SCALE GENOMIC DNA]</scope>
    <source>
        <strain evidence="3 4">DSM 43768</strain>
    </source>
</reference>
<dbReference type="EMBL" id="JACHMI010000001">
    <property type="protein sequence ID" value="MBB6550366.1"/>
    <property type="molecule type" value="Genomic_DNA"/>
</dbReference>
<dbReference type="InterPro" id="IPR003010">
    <property type="entry name" value="C-N_Hydrolase"/>
</dbReference>
<gene>
    <name evidence="3" type="ORF">HD593_005161</name>
</gene>
<keyword evidence="1 3" id="KW-0378">Hydrolase</keyword>
<evidence type="ECO:0000313" key="3">
    <source>
        <dbReference type="EMBL" id="MBB6550366.1"/>
    </source>
</evidence>
<dbReference type="PANTHER" id="PTHR43674">
    <property type="entry name" value="NITRILASE C965.09-RELATED"/>
    <property type="match status" value="1"/>
</dbReference>
<dbReference type="RefSeq" id="WP_185104652.1">
    <property type="nucleotide sequence ID" value="NZ_BAAAXY010000204.1"/>
</dbReference>
<dbReference type="AlphaFoldDB" id="A0A7X0U088"/>
<comment type="caution">
    <text evidence="3">The sequence shown here is derived from an EMBL/GenBank/DDBJ whole genome shotgun (WGS) entry which is preliminary data.</text>
</comment>
<name>A0A7X0U088_9ACTN</name>
<organism evidence="3 4">
    <name type="scientific">Nonomuraea rubra</name>
    <dbReference type="NCBI Taxonomy" id="46180"/>
    <lineage>
        <taxon>Bacteria</taxon>
        <taxon>Bacillati</taxon>
        <taxon>Actinomycetota</taxon>
        <taxon>Actinomycetes</taxon>
        <taxon>Streptosporangiales</taxon>
        <taxon>Streptosporangiaceae</taxon>
        <taxon>Nonomuraea</taxon>
    </lineage>
</organism>
<dbReference type="SUPFAM" id="SSF56317">
    <property type="entry name" value="Carbon-nitrogen hydrolase"/>
    <property type="match status" value="1"/>
</dbReference>
<dbReference type="Pfam" id="PF00795">
    <property type="entry name" value="CN_hydrolase"/>
    <property type="match status" value="1"/>
</dbReference>
<feature type="domain" description="CN hydrolase" evidence="2">
    <location>
        <begin position="7"/>
        <end position="256"/>
    </location>
</feature>
<dbReference type="CDD" id="cd07197">
    <property type="entry name" value="nitrilase"/>
    <property type="match status" value="1"/>
</dbReference>
<dbReference type="GO" id="GO:0016811">
    <property type="term" value="F:hydrolase activity, acting on carbon-nitrogen (but not peptide) bonds, in linear amides"/>
    <property type="evidence" value="ECO:0007669"/>
    <property type="project" value="TreeGrafter"/>
</dbReference>
<evidence type="ECO:0000256" key="1">
    <source>
        <dbReference type="ARBA" id="ARBA00022801"/>
    </source>
</evidence>
<sequence length="280" mass="29196">MSACRTTRIGIAQWRPEPGRPAANEATAGRLVAALSAQGADLVVLPELWPSGYGARTLAADAETAAEPLDGPRDRLLRDLAREHGLWLFAGSVPERAGGTLYNTAPVYAPDGERVAAHRKAHLYPTTGEAAVFAAGGTATVIGTPWGPVGLGICFDGDHPGYARALRSRGARVVVSVSAYETGAERWWDLLYPAQALANGQWWIMANQCGGAGPSGLLGASRVIAPDGRIVAEAPRVTAGQGPVPEEHLLVADLDLAAGIAAADRDAAPLWEGARPEVYT</sequence>
<evidence type="ECO:0000259" key="2">
    <source>
        <dbReference type="PROSITE" id="PS50263"/>
    </source>
</evidence>
<keyword evidence="4" id="KW-1185">Reference proteome</keyword>
<accession>A0A7X0U088</accession>
<protein>
    <submittedName>
        <fullName evidence="3">Putative amidohydrolase</fullName>
    </submittedName>
</protein>
<dbReference type="PANTHER" id="PTHR43674:SF16">
    <property type="entry name" value="CARBON-NITROGEN FAMILY, PUTATIVE (AFU_ORTHOLOGUE AFUA_5G02350)-RELATED"/>
    <property type="match status" value="1"/>
</dbReference>
<proteinExistence type="predicted"/>
<evidence type="ECO:0000313" key="4">
    <source>
        <dbReference type="Proteomes" id="UP000565579"/>
    </source>
</evidence>
<dbReference type="Gene3D" id="3.60.110.10">
    <property type="entry name" value="Carbon-nitrogen hydrolase"/>
    <property type="match status" value="1"/>
</dbReference>